<dbReference type="AlphaFoldDB" id="A0A6A1K3L5"/>
<proteinExistence type="predicted"/>
<evidence type="ECO:0000313" key="2">
    <source>
        <dbReference type="Proteomes" id="UP000491168"/>
    </source>
</evidence>
<comment type="caution">
    <text evidence="1">The sequence shown here is derived from an EMBL/GenBank/DDBJ whole genome shotgun (WGS) entry which is preliminary data.</text>
</comment>
<accession>A0A6A1K3L5</accession>
<protein>
    <recommendedName>
        <fullName evidence="3">Lipoprotein</fullName>
    </recommendedName>
</protein>
<gene>
    <name evidence="1" type="ORF">F2Y35_17865</name>
</gene>
<sequence length="98" mass="10983">MNRTLVIGAVALTSIVFVGCKEKPYQLPKLEAIRAAEGARRNWLLMDDTHESNIDAQQKKVDTVTTDSLIQEPILMDSMTKDSLYKGGKTKRVNMWSA</sequence>
<dbReference type="EMBL" id="VVYF01000020">
    <property type="protein sequence ID" value="KAA5488330.1"/>
    <property type="molecule type" value="Genomic_DNA"/>
</dbReference>
<name>A0A6A1K3L5_9BACE</name>
<evidence type="ECO:0000313" key="1">
    <source>
        <dbReference type="EMBL" id="KAA5488330.1"/>
    </source>
</evidence>
<dbReference type="RefSeq" id="WP_149928486.1">
    <property type="nucleotide sequence ID" value="NZ_VVYE01000020.1"/>
</dbReference>
<organism evidence="1 2">
    <name type="scientific">Bacteroides caccae</name>
    <dbReference type="NCBI Taxonomy" id="47678"/>
    <lineage>
        <taxon>Bacteria</taxon>
        <taxon>Pseudomonadati</taxon>
        <taxon>Bacteroidota</taxon>
        <taxon>Bacteroidia</taxon>
        <taxon>Bacteroidales</taxon>
        <taxon>Bacteroidaceae</taxon>
        <taxon>Bacteroides</taxon>
    </lineage>
</organism>
<dbReference type="PROSITE" id="PS51257">
    <property type="entry name" value="PROKAR_LIPOPROTEIN"/>
    <property type="match status" value="1"/>
</dbReference>
<reference evidence="1 2" key="1">
    <citation type="journal article" date="2019" name="Nat. Med.">
        <title>A library of human gut bacterial isolates paired with longitudinal multiomics data enables mechanistic microbiome research.</title>
        <authorList>
            <person name="Poyet M."/>
            <person name="Groussin M."/>
            <person name="Gibbons S.M."/>
            <person name="Avila-Pacheco J."/>
            <person name="Jiang X."/>
            <person name="Kearney S.M."/>
            <person name="Perrotta A.R."/>
            <person name="Berdy B."/>
            <person name="Zhao S."/>
            <person name="Lieberman T.D."/>
            <person name="Swanson P.K."/>
            <person name="Smith M."/>
            <person name="Roesemann S."/>
            <person name="Alexander J.E."/>
            <person name="Rich S.A."/>
            <person name="Livny J."/>
            <person name="Vlamakis H."/>
            <person name="Clish C."/>
            <person name="Bullock K."/>
            <person name="Deik A."/>
            <person name="Scott J."/>
            <person name="Pierce K.A."/>
            <person name="Xavier R.J."/>
            <person name="Alm E.J."/>
        </authorList>
    </citation>
    <scope>NUCLEOTIDE SEQUENCE [LARGE SCALE GENOMIC DNA]</scope>
    <source>
        <strain evidence="1 2">BIOML-A21</strain>
    </source>
</reference>
<evidence type="ECO:0008006" key="3">
    <source>
        <dbReference type="Google" id="ProtNLM"/>
    </source>
</evidence>
<dbReference type="Proteomes" id="UP000491168">
    <property type="component" value="Unassembled WGS sequence"/>
</dbReference>